<reference evidence="10 11" key="1">
    <citation type="submission" date="2013-08" db="EMBL/GenBank/DDBJ databases">
        <authorList>
            <consortium name="DOE Joint Genome Institute"/>
            <person name="Eisen J."/>
            <person name="Huntemann M."/>
            <person name="Han J."/>
            <person name="Chen A."/>
            <person name="Kyrpides N."/>
            <person name="Mavromatis K."/>
            <person name="Markowitz V."/>
            <person name="Palaniappan K."/>
            <person name="Ivanova N."/>
            <person name="Schaumberg A."/>
            <person name="Pati A."/>
            <person name="Liolios K."/>
            <person name="Nordberg H.P."/>
            <person name="Cantor M.N."/>
            <person name="Hua S.X."/>
            <person name="Woyke T."/>
        </authorList>
    </citation>
    <scope>NUCLEOTIDE SEQUENCE [LARGE SCALE GENOMIC DNA]</scope>
    <source>
        <strain evidence="10 11">DSM 2278</strain>
    </source>
</reference>
<dbReference type="GO" id="GO:0006281">
    <property type="term" value="P:DNA repair"/>
    <property type="evidence" value="ECO:0007669"/>
    <property type="project" value="UniProtKB-KW"/>
</dbReference>
<evidence type="ECO:0000256" key="4">
    <source>
        <dbReference type="ARBA" id="ARBA00022603"/>
    </source>
</evidence>
<dbReference type="EC" id="2.1.1.63" evidence="3"/>
<dbReference type="OrthoDB" id="372118at2157"/>
<evidence type="ECO:0000256" key="3">
    <source>
        <dbReference type="ARBA" id="ARBA00011918"/>
    </source>
</evidence>
<accession>W9DRA3</accession>
<dbReference type="Pfam" id="PF01035">
    <property type="entry name" value="DNA_binding_1"/>
    <property type="match status" value="1"/>
</dbReference>
<name>W9DRA3_METTI</name>
<evidence type="ECO:0000313" key="11">
    <source>
        <dbReference type="Proteomes" id="UP000019483"/>
    </source>
</evidence>
<proteinExistence type="inferred from homology"/>
<comment type="similarity">
    <text evidence="2">Belongs to the MGMT family.</text>
</comment>
<sequence length="121" mass="13688">MSDMTIFQAILRYFGGEIIDFSDYEVDLSELTQFQREVLEEVRKIPYGETVTYRELACRVGRERAARAVGSAVAKNPYPIIIPCHRVVSSSGIGGFCGETCGEKVELKRQMLEMEANCKRK</sequence>
<protein>
    <recommendedName>
        <fullName evidence="3">methylated-DNA--[protein]-cysteine S-methyltransferase</fullName>
        <ecNumber evidence="3">2.1.1.63</ecNumber>
    </recommendedName>
</protein>
<comment type="catalytic activity">
    <reaction evidence="1">
        <text>a 4-O-methyl-thymidine in DNA + L-cysteinyl-[protein] = a thymidine in DNA + S-methyl-L-cysteinyl-[protein]</text>
        <dbReference type="Rhea" id="RHEA:53428"/>
        <dbReference type="Rhea" id="RHEA-COMP:10131"/>
        <dbReference type="Rhea" id="RHEA-COMP:10132"/>
        <dbReference type="Rhea" id="RHEA-COMP:13555"/>
        <dbReference type="Rhea" id="RHEA-COMP:13556"/>
        <dbReference type="ChEBI" id="CHEBI:29950"/>
        <dbReference type="ChEBI" id="CHEBI:82612"/>
        <dbReference type="ChEBI" id="CHEBI:137386"/>
        <dbReference type="ChEBI" id="CHEBI:137387"/>
        <dbReference type="EC" id="2.1.1.63"/>
    </reaction>
</comment>
<keyword evidence="7" id="KW-0234">DNA repair</keyword>
<dbReference type="GO" id="GO:0032259">
    <property type="term" value="P:methylation"/>
    <property type="evidence" value="ECO:0007669"/>
    <property type="project" value="UniProtKB-KW"/>
</dbReference>
<dbReference type="STRING" id="1090322.MettiDRAFT_1667"/>
<evidence type="ECO:0000313" key="10">
    <source>
        <dbReference type="EMBL" id="ETA68213.1"/>
    </source>
</evidence>
<evidence type="ECO:0000256" key="1">
    <source>
        <dbReference type="ARBA" id="ARBA00001286"/>
    </source>
</evidence>
<evidence type="ECO:0000259" key="9">
    <source>
        <dbReference type="Pfam" id="PF01035"/>
    </source>
</evidence>
<dbReference type="InterPro" id="IPR036388">
    <property type="entry name" value="WH-like_DNA-bd_sf"/>
</dbReference>
<dbReference type="GO" id="GO:0003908">
    <property type="term" value="F:methylated-DNA-[protein]-cysteine S-methyltransferase activity"/>
    <property type="evidence" value="ECO:0007669"/>
    <property type="project" value="UniProtKB-EC"/>
</dbReference>
<dbReference type="NCBIfam" id="TIGR00589">
    <property type="entry name" value="ogt"/>
    <property type="match status" value="1"/>
</dbReference>
<dbReference type="Gene3D" id="1.10.10.10">
    <property type="entry name" value="Winged helix-like DNA-binding domain superfamily/Winged helix DNA-binding domain"/>
    <property type="match status" value="1"/>
</dbReference>
<keyword evidence="5 10" id="KW-0808">Transferase</keyword>
<dbReference type="SUPFAM" id="SSF46767">
    <property type="entry name" value="Methylated DNA-protein cysteine methyltransferase, C-terminal domain"/>
    <property type="match status" value="1"/>
</dbReference>
<organism evidence="10 11">
    <name type="scientific">Methanolobus tindarius DSM 2278</name>
    <dbReference type="NCBI Taxonomy" id="1090322"/>
    <lineage>
        <taxon>Archaea</taxon>
        <taxon>Methanobacteriati</taxon>
        <taxon>Methanobacteriota</taxon>
        <taxon>Stenosarchaea group</taxon>
        <taxon>Methanomicrobia</taxon>
        <taxon>Methanosarcinales</taxon>
        <taxon>Methanosarcinaceae</taxon>
        <taxon>Methanolobus</taxon>
    </lineage>
</organism>
<dbReference type="RefSeq" id="WP_023845348.1">
    <property type="nucleotide sequence ID" value="NZ_AZAJ01000001.1"/>
</dbReference>
<dbReference type="PANTHER" id="PTHR10815:SF13">
    <property type="entry name" value="METHYLATED-DNA--PROTEIN-CYSTEINE METHYLTRANSFERASE"/>
    <property type="match status" value="1"/>
</dbReference>
<dbReference type="AlphaFoldDB" id="W9DRA3"/>
<evidence type="ECO:0000256" key="8">
    <source>
        <dbReference type="ARBA" id="ARBA00049348"/>
    </source>
</evidence>
<dbReference type="InterPro" id="IPR001497">
    <property type="entry name" value="MethylDNA_cys_MeTrfase_AS"/>
</dbReference>
<gene>
    <name evidence="10" type="ORF">MettiDRAFT_1667</name>
</gene>
<evidence type="ECO:0000256" key="7">
    <source>
        <dbReference type="ARBA" id="ARBA00023204"/>
    </source>
</evidence>
<dbReference type="Proteomes" id="UP000019483">
    <property type="component" value="Unassembled WGS sequence"/>
</dbReference>
<dbReference type="PANTHER" id="PTHR10815">
    <property type="entry name" value="METHYLATED-DNA--PROTEIN-CYSTEINE METHYLTRANSFERASE"/>
    <property type="match status" value="1"/>
</dbReference>
<evidence type="ECO:0000256" key="5">
    <source>
        <dbReference type="ARBA" id="ARBA00022679"/>
    </source>
</evidence>
<comment type="caution">
    <text evidence="10">The sequence shown here is derived from an EMBL/GenBank/DDBJ whole genome shotgun (WGS) entry which is preliminary data.</text>
</comment>
<comment type="catalytic activity">
    <reaction evidence="8">
        <text>a 6-O-methyl-2'-deoxyguanosine in DNA + L-cysteinyl-[protein] = S-methyl-L-cysteinyl-[protein] + a 2'-deoxyguanosine in DNA</text>
        <dbReference type="Rhea" id="RHEA:24000"/>
        <dbReference type="Rhea" id="RHEA-COMP:10131"/>
        <dbReference type="Rhea" id="RHEA-COMP:10132"/>
        <dbReference type="Rhea" id="RHEA-COMP:11367"/>
        <dbReference type="Rhea" id="RHEA-COMP:11368"/>
        <dbReference type="ChEBI" id="CHEBI:29950"/>
        <dbReference type="ChEBI" id="CHEBI:82612"/>
        <dbReference type="ChEBI" id="CHEBI:85445"/>
        <dbReference type="ChEBI" id="CHEBI:85448"/>
        <dbReference type="EC" id="2.1.1.63"/>
    </reaction>
</comment>
<dbReference type="CDD" id="cd06445">
    <property type="entry name" value="ATase"/>
    <property type="match status" value="1"/>
</dbReference>
<evidence type="ECO:0000256" key="6">
    <source>
        <dbReference type="ARBA" id="ARBA00022763"/>
    </source>
</evidence>
<keyword evidence="11" id="KW-1185">Reference proteome</keyword>
<evidence type="ECO:0000256" key="2">
    <source>
        <dbReference type="ARBA" id="ARBA00008711"/>
    </source>
</evidence>
<feature type="domain" description="Methylated-DNA-[protein]-cysteine S-methyltransferase DNA binding" evidence="9">
    <location>
        <begin position="33"/>
        <end position="116"/>
    </location>
</feature>
<dbReference type="FunFam" id="1.10.10.10:FF:000214">
    <property type="entry name" value="Methylated-DNA--protein-cysteine methyltransferase"/>
    <property type="match status" value="1"/>
</dbReference>
<dbReference type="InterPro" id="IPR014048">
    <property type="entry name" value="MethylDNA_cys_MeTrfase_DNA-bd"/>
</dbReference>
<keyword evidence="4 10" id="KW-0489">Methyltransferase</keyword>
<dbReference type="PROSITE" id="PS00374">
    <property type="entry name" value="MGMT"/>
    <property type="match status" value="1"/>
</dbReference>
<dbReference type="EMBL" id="AZAJ01000001">
    <property type="protein sequence ID" value="ETA68213.1"/>
    <property type="molecule type" value="Genomic_DNA"/>
</dbReference>
<dbReference type="InterPro" id="IPR036217">
    <property type="entry name" value="MethylDNA_cys_MeTrfase_DNAb"/>
</dbReference>
<keyword evidence="6" id="KW-0227">DNA damage</keyword>